<keyword evidence="1" id="KW-0285">Flavoprotein</keyword>
<keyword evidence="2" id="KW-0288">FMN</keyword>
<evidence type="ECO:0000313" key="4">
    <source>
        <dbReference type="EMBL" id="MDQ2091470.1"/>
    </source>
</evidence>
<evidence type="ECO:0000256" key="3">
    <source>
        <dbReference type="ARBA" id="ARBA00023002"/>
    </source>
</evidence>
<protein>
    <submittedName>
        <fullName evidence="4">Nitronate monooxygenase</fullName>
    </submittedName>
</protein>
<dbReference type="Gene3D" id="3.20.20.70">
    <property type="entry name" value="Aldolase class I"/>
    <property type="match status" value="1"/>
</dbReference>
<comment type="caution">
    <text evidence="4">The sequence shown here is derived from an EMBL/GenBank/DDBJ whole genome shotgun (WGS) entry which is preliminary data.</text>
</comment>
<accession>A0AAE3WFJ9</accession>
<dbReference type="GO" id="GO:0018580">
    <property type="term" value="F:nitronate monooxygenase activity"/>
    <property type="evidence" value="ECO:0007669"/>
    <property type="project" value="InterPro"/>
</dbReference>
<sequence>MAYLPIETPLTRAFGLRAPIVSAPMAFAGGGRLAAEVSRAGGLGFIGGGYGDGDWIEDQWKLAGDAAVGVGFITWRLAERPELLDRALARGPRAVFLSFGDLAPFADKVKAAGVPLVAQIQTLAAAREALAAGADVVVVQGAEAGGHGSGRATLTLVPEVVDLVAGRALVLAAGGIADGRGLAAALMLGADGVNVGTRFWASREALVAGAQHDAALAANGDATVRSSLPDMARGFDWPGDWNVRTLRNNWIRRWEGEPEGPVSDTARAEYARGVAAGDPEVAPAIVGETVGLIHEILPAEDIVTRMMREAREAMSRW</sequence>
<keyword evidence="5" id="KW-1185">Reference proteome</keyword>
<gene>
    <name evidence="4" type="ORF">NO357_16335</name>
</gene>
<reference evidence="4" key="2">
    <citation type="submission" date="2023-02" db="EMBL/GenBank/DDBJ databases">
        <title>'Rhodoalgimonas zhirmunskyi' gen. nov., isolated from a red alga.</title>
        <authorList>
            <person name="Nedashkovskaya O.I."/>
            <person name="Otstavnykh N.Y."/>
            <person name="Bystritskaya E.P."/>
            <person name="Balabanova L.A."/>
            <person name="Isaeva M.P."/>
        </authorList>
    </citation>
    <scope>NUCLEOTIDE SEQUENCE</scope>
    <source>
        <strain evidence="4">KCTC 52189</strain>
    </source>
</reference>
<dbReference type="CDD" id="cd04730">
    <property type="entry name" value="NPD_like"/>
    <property type="match status" value="1"/>
</dbReference>
<dbReference type="EMBL" id="JANHAX010000005">
    <property type="protein sequence ID" value="MDQ2091470.1"/>
    <property type="molecule type" value="Genomic_DNA"/>
</dbReference>
<evidence type="ECO:0000256" key="1">
    <source>
        <dbReference type="ARBA" id="ARBA00022630"/>
    </source>
</evidence>
<dbReference type="AlphaFoldDB" id="A0AAE3WFJ9"/>
<reference evidence="4" key="1">
    <citation type="submission" date="2022-07" db="EMBL/GenBank/DDBJ databases">
        <authorList>
            <person name="Otstavnykh N."/>
            <person name="Isaeva M."/>
            <person name="Bystritskaya E."/>
        </authorList>
    </citation>
    <scope>NUCLEOTIDE SEQUENCE</scope>
    <source>
        <strain evidence="4">KCTC 52189</strain>
    </source>
</reference>
<evidence type="ECO:0000256" key="2">
    <source>
        <dbReference type="ARBA" id="ARBA00022643"/>
    </source>
</evidence>
<proteinExistence type="predicted"/>
<keyword evidence="3" id="KW-0560">Oxidoreductase</keyword>
<dbReference type="PANTHER" id="PTHR32332:SF31">
    <property type="entry name" value="2-NITROPROPANE DIOXYGENASE FAMILY, PUTATIVE (AFU_ORTHOLOGUE AFUA_2G09850)-RELATED"/>
    <property type="match status" value="1"/>
</dbReference>
<dbReference type="PANTHER" id="PTHR32332">
    <property type="entry name" value="2-NITROPROPANE DIOXYGENASE"/>
    <property type="match status" value="1"/>
</dbReference>
<dbReference type="InterPro" id="IPR004136">
    <property type="entry name" value="NMO"/>
</dbReference>
<dbReference type="SMART" id="SM01240">
    <property type="entry name" value="IMPDH"/>
    <property type="match status" value="1"/>
</dbReference>
<keyword evidence="4" id="KW-0503">Monooxygenase</keyword>
<dbReference type="Proteomes" id="UP001226762">
    <property type="component" value="Unassembled WGS sequence"/>
</dbReference>
<dbReference type="InterPro" id="IPR013785">
    <property type="entry name" value="Aldolase_TIM"/>
</dbReference>
<organism evidence="4 5">
    <name type="scientific">Marimonas arenosa</name>
    <dbReference type="NCBI Taxonomy" id="1795305"/>
    <lineage>
        <taxon>Bacteria</taxon>
        <taxon>Pseudomonadati</taxon>
        <taxon>Pseudomonadota</taxon>
        <taxon>Alphaproteobacteria</taxon>
        <taxon>Rhodobacterales</taxon>
        <taxon>Paracoccaceae</taxon>
        <taxon>Marimonas</taxon>
    </lineage>
</organism>
<name>A0AAE3WFJ9_9RHOB</name>
<dbReference type="RefSeq" id="WP_306736759.1">
    <property type="nucleotide sequence ID" value="NZ_JANHAX010000005.1"/>
</dbReference>
<dbReference type="Pfam" id="PF03060">
    <property type="entry name" value="NMO"/>
    <property type="match status" value="2"/>
</dbReference>
<evidence type="ECO:0000313" key="5">
    <source>
        <dbReference type="Proteomes" id="UP001226762"/>
    </source>
</evidence>
<dbReference type="SUPFAM" id="SSF51412">
    <property type="entry name" value="Inosine monophosphate dehydrogenase (IMPDH)"/>
    <property type="match status" value="1"/>
</dbReference>